<dbReference type="PRINTS" id="PR00455">
    <property type="entry name" value="HTHTETR"/>
</dbReference>
<dbReference type="RefSeq" id="WP_101824060.1">
    <property type="nucleotide sequence ID" value="NZ_PJZH01000006.1"/>
</dbReference>
<dbReference type="OrthoDB" id="5816932at2"/>
<accession>A0A2N5E5T1</accession>
<evidence type="ECO:0000313" key="7">
    <source>
        <dbReference type="Proteomes" id="UP000234503"/>
    </source>
</evidence>
<dbReference type="EMBL" id="PJZH01000006">
    <property type="protein sequence ID" value="PLR36486.1"/>
    <property type="molecule type" value="Genomic_DNA"/>
</dbReference>
<dbReference type="InterPro" id="IPR011075">
    <property type="entry name" value="TetR_C"/>
</dbReference>
<dbReference type="InterPro" id="IPR036271">
    <property type="entry name" value="Tet_transcr_reg_TetR-rel_C_sf"/>
</dbReference>
<dbReference type="Proteomes" id="UP000234503">
    <property type="component" value="Unassembled WGS sequence"/>
</dbReference>
<evidence type="ECO:0000256" key="1">
    <source>
        <dbReference type="ARBA" id="ARBA00023015"/>
    </source>
</evidence>
<keyword evidence="2 4" id="KW-0238">DNA-binding</keyword>
<evidence type="ECO:0000256" key="3">
    <source>
        <dbReference type="ARBA" id="ARBA00023163"/>
    </source>
</evidence>
<name>A0A2N5E5T1_9GAMM</name>
<dbReference type="Pfam" id="PF16925">
    <property type="entry name" value="TetR_C_13"/>
    <property type="match status" value="1"/>
</dbReference>
<organism evidence="6 7">
    <name type="scientific">Chimaeribacter coloradensis</name>
    <dbReference type="NCBI Taxonomy" id="2060068"/>
    <lineage>
        <taxon>Bacteria</taxon>
        <taxon>Pseudomonadati</taxon>
        <taxon>Pseudomonadota</taxon>
        <taxon>Gammaproteobacteria</taxon>
        <taxon>Enterobacterales</taxon>
        <taxon>Yersiniaceae</taxon>
        <taxon>Chimaeribacter</taxon>
    </lineage>
</organism>
<dbReference type="SUPFAM" id="SSF46689">
    <property type="entry name" value="Homeodomain-like"/>
    <property type="match status" value="1"/>
</dbReference>
<keyword evidence="1" id="KW-0805">Transcription regulation</keyword>
<dbReference type="SUPFAM" id="SSF48498">
    <property type="entry name" value="Tetracyclin repressor-like, C-terminal domain"/>
    <property type="match status" value="1"/>
</dbReference>
<proteinExistence type="predicted"/>
<feature type="domain" description="HTH tetR-type" evidence="5">
    <location>
        <begin position="4"/>
        <end position="64"/>
    </location>
</feature>
<reference evidence="6 7" key="1">
    <citation type="submission" date="2017-12" db="EMBL/GenBank/DDBJ databases">
        <title>Characterization of six clinical isolates of Enterochimera gen. nov., a novel genus of the Yersiniaciae family and the three species Enterochimera arupensis sp. nov., Enterochimera coloradensis sp. nov, and Enterochimera californica sp. nov.</title>
        <authorList>
            <person name="Rossi A."/>
            <person name="Fisher M."/>
        </authorList>
    </citation>
    <scope>NUCLEOTIDE SEQUENCE [LARGE SCALE GENOMIC DNA]</scope>
    <source>
        <strain evidence="7">2016-Iso4</strain>
    </source>
</reference>
<dbReference type="Pfam" id="PF00440">
    <property type="entry name" value="TetR_N"/>
    <property type="match status" value="1"/>
</dbReference>
<dbReference type="AlphaFoldDB" id="A0A2N5E5T1"/>
<comment type="caution">
    <text evidence="6">The sequence shown here is derived from an EMBL/GenBank/DDBJ whole genome shotgun (WGS) entry which is preliminary data.</text>
</comment>
<evidence type="ECO:0000256" key="4">
    <source>
        <dbReference type="PROSITE-ProRule" id="PRU00335"/>
    </source>
</evidence>
<sequence>MPRSPKREKLLEATKELLWEVGFEAMSPRDIQERSAARPGSLYHHFASKLALAGEAMNEIAESDIARINAFFNQDGPPLEIVQRYLQLKRDSVRGCRFGRLVNEASIVHDELRDPVNAFFDAIQANLIRKLTQARDEGALPARVNPENLAISLLALMQGGAVLARAYQNEEMYLRAIDGAVSLLHESTS</sequence>
<evidence type="ECO:0000256" key="2">
    <source>
        <dbReference type="ARBA" id="ARBA00023125"/>
    </source>
</evidence>
<protein>
    <submittedName>
        <fullName evidence="6">TetR family transcriptional regulator</fullName>
    </submittedName>
</protein>
<dbReference type="GO" id="GO:0003677">
    <property type="term" value="F:DNA binding"/>
    <property type="evidence" value="ECO:0007669"/>
    <property type="project" value="UniProtKB-UniRule"/>
</dbReference>
<feature type="DNA-binding region" description="H-T-H motif" evidence="4">
    <location>
        <begin position="27"/>
        <end position="46"/>
    </location>
</feature>
<dbReference type="PANTHER" id="PTHR47506:SF3">
    <property type="entry name" value="HTH-TYPE TRANSCRIPTIONAL REGULATOR LMRA"/>
    <property type="match status" value="1"/>
</dbReference>
<dbReference type="InterPro" id="IPR001647">
    <property type="entry name" value="HTH_TetR"/>
</dbReference>
<gene>
    <name evidence="6" type="ORF">CYR32_09015</name>
</gene>
<evidence type="ECO:0000313" key="6">
    <source>
        <dbReference type="EMBL" id="PLR36486.1"/>
    </source>
</evidence>
<dbReference type="Gene3D" id="1.10.357.10">
    <property type="entry name" value="Tetracycline Repressor, domain 2"/>
    <property type="match status" value="1"/>
</dbReference>
<keyword evidence="3" id="KW-0804">Transcription</keyword>
<keyword evidence="7" id="KW-1185">Reference proteome</keyword>
<dbReference type="PROSITE" id="PS50977">
    <property type="entry name" value="HTH_TETR_2"/>
    <property type="match status" value="1"/>
</dbReference>
<dbReference type="PANTHER" id="PTHR47506">
    <property type="entry name" value="TRANSCRIPTIONAL REGULATORY PROTEIN"/>
    <property type="match status" value="1"/>
</dbReference>
<dbReference type="InterPro" id="IPR009057">
    <property type="entry name" value="Homeodomain-like_sf"/>
</dbReference>
<evidence type="ECO:0000259" key="5">
    <source>
        <dbReference type="PROSITE" id="PS50977"/>
    </source>
</evidence>